<dbReference type="CDD" id="cd04474">
    <property type="entry name" value="RPA1_DBD_A"/>
    <property type="match status" value="1"/>
</dbReference>
<evidence type="ECO:0000313" key="8">
    <source>
        <dbReference type="Proteomes" id="UP000541610"/>
    </source>
</evidence>
<evidence type="ECO:0000256" key="6">
    <source>
        <dbReference type="SAM" id="MobiDB-lite"/>
    </source>
</evidence>
<dbReference type="EMBL" id="JABANP010000004">
    <property type="protein sequence ID" value="KAF4697232.1"/>
    <property type="molecule type" value="Genomic_DNA"/>
</dbReference>
<dbReference type="AlphaFoldDB" id="A0A7J6PMJ8"/>
<dbReference type="GO" id="GO:0008270">
    <property type="term" value="F:zinc ion binding"/>
    <property type="evidence" value="ECO:0007669"/>
    <property type="project" value="UniProtKB-KW"/>
</dbReference>
<reference evidence="7 8" key="1">
    <citation type="submission" date="2020-04" db="EMBL/GenBank/DDBJ databases">
        <title>Perkinsus olseni comparative genomics.</title>
        <authorList>
            <person name="Bogema D.R."/>
        </authorList>
    </citation>
    <scope>NUCLEOTIDE SEQUENCE [LARGE SCALE GENOMIC DNA]</scope>
    <source>
        <strain evidence="7">00978-12</strain>
    </source>
</reference>
<feature type="compositionally biased region" description="Low complexity" evidence="6">
    <location>
        <begin position="390"/>
        <end position="404"/>
    </location>
</feature>
<keyword evidence="2" id="KW-0479">Metal-binding</keyword>
<dbReference type="InterPro" id="IPR012340">
    <property type="entry name" value="NA-bd_OB-fold"/>
</dbReference>
<dbReference type="SUPFAM" id="SSF50249">
    <property type="entry name" value="Nucleic acid-binding proteins"/>
    <property type="match status" value="1"/>
</dbReference>
<gene>
    <name evidence="7" type="primary">RPA1_1</name>
    <name evidence="7" type="ORF">FOZ60_009858</name>
</gene>
<organism evidence="7 8">
    <name type="scientific">Perkinsus olseni</name>
    <name type="common">Perkinsus atlanticus</name>
    <dbReference type="NCBI Taxonomy" id="32597"/>
    <lineage>
        <taxon>Eukaryota</taxon>
        <taxon>Sar</taxon>
        <taxon>Alveolata</taxon>
        <taxon>Perkinsozoa</taxon>
        <taxon>Perkinsea</taxon>
        <taxon>Perkinsida</taxon>
        <taxon>Perkinsidae</taxon>
        <taxon>Perkinsus</taxon>
    </lineage>
</organism>
<accession>A0A7J6PMJ8</accession>
<dbReference type="Gene3D" id="2.40.50.140">
    <property type="entry name" value="Nucleic acid-binding proteins"/>
    <property type="match status" value="1"/>
</dbReference>
<comment type="similarity">
    <text evidence="1">Belongs to the replication factor A protein 1 family.</text>
</comment>
<keyword evidence="5" id="KW-0238">DNA-binding</keyword>
<keyword evidence="4" id="KW-0862">Zinc</keyword>
<evidence type="ECO:0000256" key="3">
    <source>
        <dbReference type="ARBA" id="ARBA00022771"/>
    </source>
</evidence>
<keyword evidence="7" id="KW-0689">Ribosomal protein</keyword>
<evidence type="ECO:0000256" key="2">
    <source>
        <dbReference type="ARBA" id="ARBA00022723"/>
    </source>
</evidence>
<dbReference type="GO" id="GO:0003677">
    <property type="term" value="F:DNA binding"/>
    <property type="evidence" value="ECO:0007669"/>
    <property type="project" value="UniProtKB-KW"/>
</dbReference>
<keyword evidence="3" id="KW-0863">Zinc-finger</keyword>
<name>A0A7J6PMJ8_PEROL</name>
<sequence length="662" mass="68950">MSMAKLKIRDFVEGLASVAVADVEGLAVVVVVDVAGLAIVVVSDVEGLAIVVVPNVEGLASVVVADVEGLAAVVVADVERLALVAVADVEGLAVVVVVDVEGLAVVVVVDVEGLAVVVVVDVEGLAVVVVADVEGRALAVVADVRGLAVVVVVDVAGLAIVVVSDVEGLAIVVVPNVEGLASVVVADVEGLAVVVVADVERLALVAVADVEGLAVVVVVDVEGLAVVVVADVEGRALAVVADVRGLAVVVVADVEGLAVVVVADVEGLAVVVGADVEGLAVVAVVDVEGLAAVVVANVEGLAIVQRVEASECMSYPQVLNHVTEAWPQLSGQKFTIYYVDEERDKCMLDERSFADATALVAERGSKCFEFFVESTVGLQTPPRAGSNDTPPSASSRSSPCSIASLKSTPPPKAWTLKARVTATPVIKEFKKGNFEGTYFSVHLHDGQESIKAIFFNKAALRYESILKKNHVYIFSGGAIKPAHEEFNPNSTHELRFNSMNTSVEEAQDHCTMPVPDEHSACQRAARCHLPTLITSDDVKSSRVGSRVSLAGVCIAAEVTNSSPHHSEGETFVLVDEHGAVSLNASSENGITEDTVRDNAVVLLTDARVDNAEESSLGVDSSTVIQIYPSPIIPRVSQLRAWRLGQARAHPYAKNTEQAKPKV</sequence>
<feature type="region of interest" description="Disordered" evidence="6">
    <location>
        <begin position="381"/>
        <end position="406"/>
    </location>
</feature>
<dbReference type="Proteomes" id="UP000541610">
    <property type="component" value="Unassembled WGS sequence"/>
</dbReference>
<evidence type="ECO:0000313" key="7">
    <source>
        <dbReference type="EMBL" id="KAF4697232.1"/>
    </source>
</evidence>
<dbReference type="FunFam" id="2.40.50.140:FF:000041">
    <property type="entry name" value="Replication protein A subunit"/>
    <property type="match status" value="1"/>
</dbReference>
<protein>
    <submittedName>
        <fullName evidence="7">60S acidic ribosomal protein P1</fullName>
    </submittedName>
</protein>
<evidence type="ECO:0000256" key="4">
    <source>
        <dbReference type="ARBA" id="ARBA00022833"/>
    </source>
</evidence>
<proteinExistence type="inferred from homology"/>
<dbReference type="GO" id="GO:0005840">
    <property type="term" value="C:ribosome"/>
    <property type="evidence" value="ECO:0007669"/>
    <property type="project" value="UniProtKB-KW"/>
</dbReference>
<keyword evidence="7" id="KW-0687">Ribonucleoprotein</keyword>
<evidence type="ECO:0000256" key="1">
    <source>
        <dbReference type="ARBA" id="ARBA00005690"/>
    </source>
</evidence>
<comment type="caution">
    <text evidence="7">The sequence shown here is derived from an EMBL/GenBank/DDBJ whole genome shotgun (WGS) entry which is preliminary data.</text>
</comment>
<evidence type="ECO:0000256" key="5">
    <source>
        <dbReference type="ARBA" id="ARBA00023125"/>
    </source>
</evidence>